<evidence type="ECO:0000256" key="6">
    <source>
        <dbReference type="SAM" id="MobiDB-lite"/>
    </source>
</evidence>
<dbReference type="InterPro" id="IPR011011">
    <property type="entry name" value="Znf_FYVE_PHD"/>
</dbReference>
<feature type="region of interest" description="Disordered" evidence="6">
    <location>
        <begin position="241"/>
        <end position="262"/>
    </location>
</feature>
<feature type="domain" description="PHD-type" evidence="7">
    <location>
        <begin position="112"/>
        <end position="160"/>
    </location>
</feature>
<feature type="compositionally biased region" description="Basic residues" evidence="6">
    <location>
        <begin position="12"/>
        <end position="21"/>
    </location>
</feature>
<evidence type="ECO:0000256" key="1">
    <source>
        <dbReference type="ARBA" id="ARBA00022723"/>
    </source>
</evidence>
<dbReference type="SUPFAM" id="SSF57903">
    <property type="entry name" value="FYVE/PHD zinc finger"/>
    <property type="match status" value="1"/>
</dbReference>
<evidence type="ECO:0000259" key="7">
    <source>
        <dbReference type="PROSITE" id="PS50016"/>
    </source>
</evidence>
<gene>
    <name evidence="8" type="ORF">PV04_09161</name>
</gene>
<dbReference type="InterPro" id="IPR001965">
    <property type="entry name" value="Znf_PHD"/>
</dbReference>
<dbReference type="InterPro" id="IPR019787">
    <property type="entry name" value="Znf_PHD-finger"/>
</dbReference>
<keyword evidence="3" id="KW-0862">Zinc</keyword>
<dbReference type="Proteomes" id="UP000054266">
    <property type="component" value="Unassembled WGS sequence"/>
</dbReference>
<protein>
    <recommendedName>
        <fullName evidence="7">PHD-type domain-containing protein</fullName>
    </recommendedName>
</protein>
<sequence>MPTTVAPDSVARRGRGSKRRKIDTSETNVDEVGRATRSVPRKASAQQLSRQRRSSPSATPARKPAPIDRPPDAPFHPGAIELWVVRDAEGKKELTSEFVPGCRHWRIGDPNVPFCFECKQEGDALGCRTCKRSYHLACLGERSAETMSTDPFYCPICIERGWDVKPPPEILPLTPVSSREASPVQSSSLVTASASQPPTDPAGQPQVNKPAGGNRSEPLETVQVHNGATSQTPFVAVNDLASPTRNSPVESASSTAKAKSLDSRAAAMMRTYDLQPPAVPSPGRQSSDLIRSAAATRAHRPKSRYQTMPDEVDQALTVIYRELESVTALRQDLAALQDRFKTADQARRMLEGLLALERQGHEAIAQKDAEIDSLKRELGELRTAHDSLVKENSLLQQRMQDEASTSKAGLEEVQALKASLRRLLGE</sequence>
<feature type="region of interest" description="Disordered" evidence="6">
    <location>
        <begin position="173"/>
        <end position="218"/>
    </location>
</feature>
<evidence type="ECO:0000256" key="2">
    <source>
        <dbReference type="ARBA" id="ARBA00022771"/>
    </source>
</evidence>
<dbReference type="PROSITE" id="PS50016">
    <property type="entry name" value="ZF_PHD_2"/>
    <property type="match status" value="1"/>
</dbReference>
<dbReference type="Pfam" id="PF00628">
    <property type="entry name" value="PHD"/>
    <property type="match status" value="1"/>
</dbReference>
<keyword evidence="1" id="KW-0479">Metal-binding</keyword>
<keyword evidence="5" id="KW-0175">Coiled coil</keyword>
<evidence type="ECO:0000313" key="9">
    <source>
        <dbReference type="Proteomes" id="UP000054266"/>
    </source>
</evidence>
<evidence type="ECO:0000256" key="3">
    <source>
        <dbReference type="ARBA" id="ARBA00022833"/>
    </source>
</evidence>
<evidence type="ECO:0000256" key="4">
    <source>
        <dbReference type="PROSITE-ProRule" id="PRU00146"/>
    </source>
</evidence>
<reference evidence="8 9" key="1">
    <citation type="submission" date="2015-01" db="EMBL/GenBank/DDBJ databases">
        <title>The Genome Sequence of Capronia semiimmersa CBS27337.</title>
        <authorList>
            <consortium name="The Broad Institute Genomics Platform"/>
            <person name="Cuomo C."/>
            <person name="de Hoog S."/>
            <person name="Gorbushina A."/>
            <person name="Stielow B."/>
            <person name="Teixiera M."/>
            <person name="Abouelleil A."/>
            <person name="Chapman S.B."/>
            <person name="Priest M."/>
            <person name="Young S.K."/>
            <person name="Wortman J."/>
            <person name="Nusbaum C."/>
            <person name="Birren B."/>
        </authorList>
    </citation>
    <scope>NUCLEOTIDE SEQUENCE [LARGE SCALE GENOMIC DNA]</scope>
    <source>
        <strain evidence="8 9">CBS 27337</strain>
    </source>
</reference>
<accession>A0A0D2F862</accession>
<keyword evidence="2 4" id="KW-0863">Zinc-finger</keyword>
<evidence type="ECO:0000313" key="8">
    <source>
        <dbReference type="EMBL" id="KIW64208.1"/>
    </source>
</evidence>
<dbReference type="AlphaFoldDB" id="A0A0D2F862"/>
<dbReference type="SMART" id="SM00249">
    <property type="entry name" value="PHD"/>
    <property type="match status" value="1"/>
</dbReference>
<organism evidence="8 9">
    <name type="scientific">Phialophora macrospora</name>
    <dbReference type="NCBI Taxonomy" id="1851006"/>
    <lineage>
        <taxon>Eukaryota</taxon>
        <taxon>Fungi</taxon>
        <taxon>Dikarya</taxon>
        <taxon>Ascomycota</taxon>
        <taxon>Pezizomycotina</taxon>
        <taxon>Eurotiomycetes</taxon>
        <taxon>Chaetothyriomycetidae</taxon>
        <taxon>Chaetothyriales</taxon>
        <taxon>Herpotrichiellaceae</taxon>
        <taxon>Phialophora</taxon>
    </lineage>
</organism>
<dbReference type="PROSITE" id="PS01359">
    <property type="entry name" value="ZF_PHD_1"/>
    <property type="match status" value="1"/>
</dbReference>
<proteinExistence type="predicted"/>
<evidence type="ECO:0000256" key="5">
    <source>
        <dbReference type="SAM" id="Coils"/>
    </source>
</evidence>
<name>A0A0D2F862_9EURO</name>
<keyword evidence="9" id="KW-1185">Reference proteome</keyword>
<feature type="compositionally biased region" description="Polar residues" evidence="6">
    <location>
        <begin position="175"/>
        <end position="197"/>
    </location>
</feature>
<feature type="compositionally biased region" description="Low complexity" evidence="6">
    <location>
        <begin position="43"/>
        <end position="58"/>
    </location>
</feature>
<feature type="coiled-coil region" evidence="5">
    <location>
        <begin position="326"/>
        <end position="391"/>
    </location>
</feature>
<feature type="region of interest" description="Disordered" evidence="6">
    <location>
        <begin position="1"/>
        <end position="74"/>
    </location>
</feature>
<dbReference type="HOGENOM" id="CLU_059024_0_0_1"/>
<feature type="compositionally biased region" description="Polar residues" evidence="6">
    <location>
        <begin position="241"/>
        <end position="257"/>
    </location>
</feature>
<dbReference type="InterPro" id="IPR013083">
    <property type="entry name" value="Znf_RING/FYVE/PHD"/>
</dbReference>
<dbReference type="EMBL" id="KN846961">
    <property type="protein sequence ID" value="KIW64208.1"/>
    <property type="molecule type" value="Genomic_DNA"/>
</dbReference>
<dbReference type="InterPro" id="IPR019786">
    <property type="entry name" value="Zinc_finger_PHD-type_CS"/>
</dbReference>
<dbReference type="Gene3D" id="3.30.40.10">
    <property type="entry name" value="Zinc/RING finger domain, C3HC4 (zinc finger)"/>
    <property type="match status" value="1"/>
</dbReference>
<dbReference type="GO" id="GO:0008270">
    <property type="term" value="F:zinc ion binding"/>
    <property type="evidence" value="ECO:0007669"/>
    <property type="project" value="UniProtKB-KW"/>
</dbReference>
<dbReference type="STRING" id="5601.A0A0D2F862"/>